<dbReference type="EC" id="2.7.1.237" evidence="6"/>
<comment type="catalytic activity">
    <reaction evidence="6">
        <text>3'-dephospho-CoA + GTP = GDP + CoA + H(+)</text>
        <dbReference type="Rhea" id="RHEA:61156"/>
        <dbReference type="ChEBI" id="CHEBI:15378"/>
        <dbReference type="ChEBI" id="CHEBI:37565"/>
        <dbReference type="ChEBI" id="CHEBI:57287"/>
        <dbReference type="ChEBI" id="CHEBI:57328"/>
        <dbReference type="ChEBI" id="CHEBI:58189"/>
        <dbReference type="EC" id="2.7.1.237"/>
    </reaction>
</comment>
<keyword evidence="1 6" id="KW-0808">Transferase</keyword>
<name>A0A075G7R0_9ARCH</name>
<dbReference type="InterPro" id="IPR007164">
    <property type="entry name" value="GTP-dep_dephospho-CoA_kin"/>
</dbReference>
<keyword evidence="2 6" id="KW-0547">Nucleotide-binding</keyword>
<sequence length="165" mass="18469">MKLPESLREQLKTPLGELVLQEDVSKENILNKVGSEPIVITVGDKTTENIIHLGIIPQIQIIDGLEKRNQRNIPIDETIRTELTCKNPPGEITEESMQTIQKAFSCERPVRVIVKGEEDLIVLPVCIFAPKNSVVMYGQPGEGIVLVHVTPEIRSKVQKILDLMK</sequence>
<keyword evidence="4 6" id="KW-0173">Coenzyme A biosynthesis</keyword>
<feature type="binding site" evidence="6">
    <location>
        <position position="63"/>
    </location>
    <ligand>
        <name>GTP</name>
        <dbReference type="ChEBI" id="CHEBI:37565"/>
    </ligand>
</feature>
<dbReference type="GO" id="GO:0005525">
    <property type="term" value="F:GTP binding"/>
    <property type="evidence" value="ECO:0007669"/>
    <property type="project" value="UniProtKB-UniRule"/>
</dbReference>
<comment type="function">
    <text evidence="6">Catalyzes the GTP-dependent phosphorylation of the 3'-hydroxyl group of dephosphocoenzyme A to form coenzyme A (CoA).</text>
</comment>
<dbReference type="GO" id="GO:0015937">
    <property type="term" value="P:coenzyme A biosynthetic process"/>
    <property type="evidence" value="ECO:0007669"/>
    <property type="project" value="UniProtKB-UniRule"/>
</dbReference>
<dbReference type="UniPathway" id="UPA00241"/>
<evidence type="ECO:0000256" key="3">
    <source>
        <dbReference type="ARBA" id="ARBA00022777"/>
    </source>
</evidence>
<organism evidence="7">
    <name type="scientific">uncultured marine thaumarchaeote KM3_128_G11</name>
    <dbReference type="NCBI Taxonomy" id="1455996"/>
    <lineage>
        <taxon>Archaea</taxon>
        <taxon>Nitrososphaerota</taxon>
        <taxon>environmental samples</taxon>
    </lineage>
</organism>
<dbReference type="EMBL" id="KF900579">
    <property type="protein sequence ID" value="AIF00031.1"/>
    <property type="molecule type" value="Genomic_DNA"/>
</dbReference>
<comment type="similarity">
    <text evidence="6">Belongs to the GTP-dependent DPCK family.</text>
</comment>
<protein>
    <recommendedName>
        <fullName evidence="6">GTP-dependent dephospho-CoA kinase</fullName>
        <ecNumber evidence="6">2.7.1.237</ecNumber>
    </recommendedName>
    <alternativeName>
        <fullName evidence="6">Dephospho-coenzyme A kinase</fullName>
        <shortName evidence="6">DPCK</shortName>
    </alternativeName>
</protein>
<keyword evidence="5 6" id="KW-0342">GTP-binding</keyword>
<keyword evidence="3 6" id="KW-0418">Kinase</keyword>
<accession>A0A075G7R0</accession>
<dbReference type="PANTHER" id="PTHR40732">
    <property type="entry name" value="UPF0218 PROTEIN TK1697"/>
    <property type="match status" value="1"/>
</dbReference>
<dbReference type="GO" id="GO:0016301">
    <property type="term" value="F:kinase activity"/>
    <property type="evidence" value="ECO:0007669"/>
    <property type="project" value="UniProtKB-UniRule"/>
</dbReference>
<dbReference type="PIRSF" id="PIRSF006533">
    <property type="entry name" value="UCP006533"/>
    <property type="match status" value="1"/>
</dbReference>
<evidence type="ECO:0000256" key="4">
    <source>
        <dbReference type="ARBA" id="ARBA00022993"/>
    </source>
</evidence>
<evidence type="ECO:0000256" key="2">
    <source>
        <dbReference type="ARBA" id="ARBA00022741"/>
    </source>
</evidence>
<dbReference type="HAMAP" id="MF_00590">
    <property type="entry name" value="Dephospho_CoA_kinase_GTP_dep"/>
    <property type="match status" value="1"/>
</dbReference>
<evidence type="ECO:0000256" key="6">
    <source>
        <dbReference type="HAMAP-Rule" id="MF_00590"/>
    </source>
</evidence>
<comment type="pathway">
    <text evidence="6">Cofactor biosynthesis; coenzyme A biosynthesis.</text>
</comment>
<dbReference type="PANTHER" id="PTHR40732:SF1">
    <property type="entry name" value="GTP-DEPENDENT DEPHOSPHO-COA KINASE"/>
    <property type="match status" value="1"/>
</dbReference>
<feature type="binding site" evidence="6">
    <location>
        <position position="44"/>
    </location>
    <ligand>
        <name>GTP</name>
        <dbReference type="ChEBI" id="CHEBI:37565"/>
    </ligand>
</feature>
<evidence type="ECO:0000256" key="1">
    <source>
        <dbReference type="ARBA" id="ARBA00022679"/>
    </source>
</evidence>
<comment type="caution">
    <text evidence="6">Lacks conserved residue(s) required for the propagation of feature annotation.</text>
</comment>
<feature type="binding site" evidence="6">
    <location>
        <position position="118"/>
    </location>
    <ligand>
        <name>GTP</name>
        <dbReference type="ChEBI" id="CHEBI:37565"/>
    </ligand>
</feature>
<evidence type="ECO:0000313" key="7">
    <source>
        <dbReference type="EMBL" id="AIF00031.1"/>
    </source>
</evidence>
<dbReference type="AlphaFoldDB" id="A0A075G7R0"/>
<reference evidence="7" key="1">
    <citation type="journal article" date="2014" name="Genome Biol. Evol.">
        <title>Pangenome evidence for extensive interdomain horizontal transfer affecting lineage core and shell genes in uncultured planktonic thaumarchaeota and euryarchaeota.</title>
        <authorList>
            <person name="Deschamps P."/>
            <person name="Zivanovic Y."/>
            <person name="Moreira D."/>
            <person name="Rodriguez-Valera F."/>
            <person name="Lopez-Garcia P."/>
        </authorList>
    </citation>
    <scope>NUCLEOTIDE SEQUENCE</scope>
</reference>
<dbReference type="Pfam" id="PF04019">
    <property type="entry name" value="DUF359"/>
    <property type="match status" value="1"/>
</dbReference>
<proteinExistence type="inferred from homology"/>
<evidence type="ECO:0000256" key="5">
    <source>
        <dbReference type="ARBA" id="ARBA00023134"/>
    </source>
</evidence>